<dbReference type="AlphaFoldDB" id="A0AAD6YCL3"/>
<dbReference type="Pfam" id="PF01753">
    <property type="entry name" value="zf-MYND"/>
    <property type="match status" value="1"/>
</dbReference>
<organism evidence="6 7">
    <name type="scientific">Mycena pura</name>
    <dbReference type="NCBI Taxonomy" id="153505"/>
    <lineage>
        <taxon>Eukaryota</taxon>
        <taxon>Fungi</taxon>
        <taxon>Dikarya</taxon>
        <taxon>Basidiomycota</taxon>
        <taxon>Agaricomycotina</taxon>
        <taxon>Agaricomycetes</taxon>
        <taxon>Agaricomycetidae</taxon>
        <taxon>Agaricales</taxon>
        <taxon>Marasmiineae</taxon>
        <taxon>Mycenaceae</taxon>
        <taxon>Mycena</taxon>
    </lineage>
</organism>
<dbReference type="SUPFAM" id="SSF144232">
    <property type="entry name" value="HIT/MYND zinc finger-like"/>
    <property type="match status" value="1"/>
</dbReference>
<gene>
    <name evidence="6" type="ORF">GGX14DRAFT_653671</name>
</gene>
<feature type="domain" description="MYND-type" evidence="5">
    <location>
        <begin position="433"/>
        <end position="475"/>
    </location>
</feature>
<dbReference type="InterPro" id="IPR002893">
    <property type="entry name" value="Znf_MYND"/>
</dbReference>
<protein>
    <recommendedName>
        <fullName evidence="5">MYND-type domain-containing protein</fullName>
    </recommendedName>
</protein>
<reference evidence="6" key="1">
    <citation type="submission" date="2023-03" db="EMBL/GenBank/DDBJ databases">
        <title>Massive genome expansion in bonnet fungi (Mycena s.s.) driven by repeated elements and novel gene families across ecological guilds.</title>
        <authorList>
            <consortium name="Lawrence Berkeley National Laboratory"/>
            <person name="Harder C.B."/>
            <person name="Miyauchi S."/>
            <person name="Viragh M."/>
            <person name="Kuo A."/>
            <person name="Thoen E."/>
            <person name="Andreopoulos B."/>
            <person name="Lu D."/>
            <person name="Skrede I."/>
            <person name="Drula E."/>
            <person name="Henrissat B."/>
            <person name="Morin E."/>
            <person name="Kohler A."/>
            <person name="Barry K."/>
            <person name="LaButti K."/>
            <person name="Morin E."/>
            <person name="Salamov A."/>
            <person name="Lipzen A."/>
            <person name="Mereny Z."/>
            <person name="Hegedus B."/>
            <person name="Baldrian P."/>
            <person name="Stursova M."/>
            <person name="Weitz H."/>
            <person name="Taylor A."/>
            <person name="Grigoriev I.V."/>
            <person name="Nagy L.G."/>
            <person name="Martin F."/>
            <person name="Kauserud H."/>
        </authorList>
    </citation>
    <scope>NUCLEOTIDE SEQUENCE</scope>
    <source>
        <strain evidence="6">9144</strain>
    </source>
</reference>
<evidence type="ECO:0000313" key="6">
    <source>
        <dbReference type="EMBL" id="KAJ7202561.1"/>
    </source>
</evidence>
<dbReference type="EMBL" id="JARJCW010000054">
    <property type="protein sequence ID" value="KAJ7202561.1"/>
    <property type="molecule type" value="Genomic_DNA"/>
</dbReference>
<evidence type="ECO:0000256" key="3">
    <source>
        <dbReference type="ARBA" id="ARBA00022833"/>
    </source>
</evidence>
<dbReference type="PROSITE" id="PS50865">
    <property type="entry name" value="ZF_MYND_2"/>
    <property type="match status" value="1"/>
</dbReference>
<sequence length="642" mass="72621">MHPAVRPEGVQVLPPSIRRLAKTACNKDASVDIVWKVLHAFETREFTASQQMGFLPVCFNNLDSAQIPTYEQIKVWTRETSAKIERADATFSILLKLEGIPPEAGLCLWPRAWPWFLFFRTHYKHLPVTPPPSDLFHIQFLAFAEKFHDHPESYDLMLQTPGFLSMIAKIWKFLPDVKESSLLDPLLELLCSFMIDIRVDEPDNLAMLMDGAGGTLDGLAELVVAVLNTIIRRKREISALTVKCIRSVLYFVMQADQHPAKNLRRREWLKIPLGPLTETLLCHEIVPSLVGSIMHVNQGSPSDASTVLALDECFLLSARILRSTLGDAWVIDALDSGLLRAIVQCATLRPEGLTYIFDHLRVHLLDILPRALMYDETANAMKDALAGVEKLVCANAFRNSEVFAAWLSFVAIAEERFKILQFLENPVFKACDNLQCGEIREKGLFKRCSGCQTFYYCSKKCQISDWREGGHRSACVHMTASRVRNEFSFRQRAYWRAVIHHDYQQNFNAICAKQVRFMAANPTCKILVTVFDYATRPLEITAHSALDSSVAADLVDHYGAQWSDLVARATRSGGKMSLHVLQCWQGGYIRHFVVPLRSSSLELHQALQELASKVSTEQTSEAELLHDVSLLRDSIANMREIY</sequence>
<evidence type="ECO:0000259" key="5">
    <source>
        <dbReference type="PROSITE" id="PS50865"/>
    </source>
</evidence>
<accession>A0AAD6YCL3</accession>
<comment type="caution">
    <text evidence="6">The sequence shown here is derived from an EMBL/GenBank/DDBJ whole genome shotgun (WGS) entry which is preliminary data.</text>
</comment>
<evidence type="ECO:0000256" key="4">
    <source>
        <dbReference type="PROSITE-ProRule" id="PRU00134"/>
    </source>
</evidence>
<keyword evidence="7" id="KW-1185">Reference proteome</keyword>
<dbReference type="Gene3D" id="6.10.140.2220">
    <property type="match status" value="1"/>
</dbReference>
<evidence type="ECO:0000256" key="1">
    <source>
        <dbReference type="ARBA" id="ARBA00022723"/>
    </source>
</evidence>
<keyword evidence="1" id="KW-0479">Metal-binding</keyword>
<dbReference type="GO" id="GO:0008270">
    <property type="term" value="F:zinc ion binding"/>
    <property type="evidence" value="ECO:0007669"/>
    <property type="project" value="UniProtKB-KW"/>
</dbReference>
<proteinExistence type="predicted"/>
<name>A0AAD6YCL3_9AGAR</name>
<evidence type="ECO:0000256" key="2">
    <source>
        <dbReference type="ARBA" id="ARBA00022771"/>
    </source>
</evidence>
<dbReference type="Proteomes" id="UP001219525">
    <property type="component" value="Unassembled WGS sequence"/>
</dbReference>
<evidence type="ECO:0000313" key="7">
    <source>
        <dbReference type="Proteomes" id="UP001219525"/>
    </source>
</evidence>
<keyword evidence="2 4" id="KW-0863">Zinc-finger</keyword>
<keyword evidence="3" id="KW-0862">Zinc</keyword>